<dbReference type="Proteomes" id="UP000290572">
    <property type="component" value="Unassembled WGS sequence"/>
</dbReference>
<dbReference type="AlphaFoldDB" id="A0A498N0C2"/>
<sequence>MLTALCHLWGCPAMIVQPPSASVREDPMAPSLASDPLALSRPWLLPSLAAETLCIAVSMGSLIHRLPLGQSSLYFCHRLTDHLLQYVPSPIWLQRVPPTLVIAESSRSPSVPSALHLHITLVF</sequence>
<evidence type="ECO:0000313" key="1">
    <source>
        <dbReference type="EMBL" id="RXN25593.1"/>
    </source>
</evidence>
<organism evidence="1 2">
    <name type="scientific">Labeo rohita</name>
    <name type="common">Indian major carp</name>
    <name type="synonym">Cyprinus rohita</name>
    <dbReference type="NCBI Taxonomy" id="84645"/>
    <lineage>
        <taxon>Eukaryota</taxon>
        <taxon>Metazoa</taxon>
        <taxon>Chordata</taxon>
        <taxon>Craniata</taxon>
        <taxon>Vertebrata</taxon>
        <taxon>Euteleostomi</taxon>
        <taxon>Actinopterygii</taxon>
        <taxon>Neopterygii</taxon>
        <taxon>Teleostei</taxon>
        <taxon>Ostariophysi</taxon>
        <taxon>Cypriniformes</taxon>
        <taxon>Cyprinidae</taxon>
        <taxon>Labeoninae</taxon>
        <taxon>Labeonini</taxon>
        <taxon>Labeo</taxon>
    </lineage>
</organism>
<accession>A0A498N0C2</accession>
<dbReference type="EMBL" id="QBIY01012343">
    <property type="protein sequence ID" value="RXN25593.1"/>
    <property type="molecule type" value="Genomic_DNA"/>
</dbReference>
<gene>
    <name evidence="1" type="ORF">ROHU_005870</name>
</gene>
<comment type="caution">
    <text evidence="1">The sequence shown here is derived from an EMBL/GenBank/DDBJ whole genome shotgun (WGS) entry which is preliminary data.</text>
</comment>
<protein>
    <submittedName>
        <fullName evidence="1">Uncharacterized protein</fullName>
    </submittedName>
</protein>
<proteinExistence type="predicted"/>
<name>A0A498N0C2_LABRO</name>
<evidence type="ECO:0000313" key="2">
    <source>
        <dbReference type="Proteomes" id="UP000290572"/>
    </source>
</evidence>
<keyword evidence="2" id="KW-1185">Reference proteome</keyword>
<reference evidence="1 2" key="1">
    <citation type="submission" date="2018-03" db="EMBL/GenBank/DDBJ databases">
        <title>Draft genome sequence of Rohu Carp (Labeo rohita).</title>
        <authorList>
            <person name="Das P."/>
            <person name="Kushwaha B."/>
            <person name="Joshi C.G."/>
            <person name="Kumar D."/>
            <person name="Nagpure N.S."/>
            <person name="Sahoo L."/>
            <person name="Das S.P."/>
            <person name="Bit A."/>
            <person name="Patnaik S."/>
            <person name="Meher P.K."/>
            <person name="Jayasankar P."/>
            <person name="Koringa P.G."/>
            <person name="Patel N.V."/>
            <person name="Hinsu A.T."/>
            <person name="Kumar R."/>
            <person name="Pandey M."/>
            <person name="Agarwal S."/>
            <person name="Srivastava S."/>
            <person name="Singh M."/>
            <person name="Iquebal M.A."/>
            <person name="Jaiswal S."/>
            <person name="Angadi U.B."/>
            <person name="Kumar N."/>
            <person name="Raza M."/>
            <person name="Shah T.M."/>
            <person name="Rai A."/>
            <person name="Jena J.K."/>
        </authorList>
    </citation>
    <scope>NUCLEOTIDE SEQUENCE [LARGE SCALE GENOMIC DNA]</scope>
    <source>
        <strain evidence="1">DASCIFA01</strain>
        <tissue evidence="1">Testis</tissue>
    </source>
</reference>